<feature type="region of interest" description="Disordered" evidence="1">
    <location>
        <begin position="1"/>
        <end position="23"/>
    </location>
</feature>
<sequence length="90" mass="9819">MNSTSGFSTSSSSSTSSVLSEPPCVNYYSDSAETTASSNSLKDYASVSLPRIIDSNQDKVTILAETVEDYVETYTMNKEDNQHTKPCINF</sequence>
<evidence type="ECO:0000313" key="3">
    <source>
        <dbReference type="Proteomes" id="UP000740926"/>
    </source>
</evidence>
<dbReference type="Proteomes" id="UP000740926">
    <property type="component" value="Unassembled WGS sequence"/>
</dbReference>
<proteinExistence type="predicted"/>
<keyword evidence="3" id="KW-1185">Reference proteome</keyword>
<evidence type="ECO:0000313" key="2">
    <source>
        <dbReference type="EMBL" id="KAG1525264.1"/>
    </source>
</evidence>
<gene>
    <name evidence="2" type="ORF">G6F50_018468</name>
</gene>
<accession>A0A9P6XMC8</accession>
<evidence type="ECO:0000256" key="1">
    <source>
        <dbReference type="SAM" id="MobiDB-lite"/>
    </source>
</evidence>
<reference evidence="2 3" key="1">
    <citation type="journal article" date="2020" name="Microb. Genom.">
        <title>Genetic diversity of clinical and environmental Mucorales isolates obtained from an investigation of mucormycosis cases among solid organ transplant recipients.</title>
        <authorList>
            <person name="Nguyen M.H."/>
            <person name="Kaul D."/>
            <person name="Muto C."/>
            <person name="Cheng S.J."/>
            <person name="Richter R.A."/>
            <person name="Bruno V.M."/>
            <person name="Liu G."/>
            <person name="Beyhan S."/>
            <person name="Sundermann A.J."/>
            <person name="Mounaud S."/>
            <person name="Pasculle A.W."/>
            <person name="Nierman W.C."/>
            <person name="Driscoll E."/>
            <person name="Cumbie R."/>
            <person name="Clancy C.J."/>
            <person name="Dupont C.L."/>
        </authorList>
    </citation>
    <scope>NUCLEOTIDE SEQUENCE [LARGE SCALE GENOMIC DNA]</scope>
    <source>
        <strain evidence="2 3">GL24</strain>
    </source>
</reference>
<comment type="caution">
    <text evidence="2">The sequence shown here is derived from an EMBL/GenBank/DDBJ whole genome shotgun (WGS) entry which is preliminary data.</text>
</comment>
<organism evidence="2 3">
    <name type="scientific">Rhizopus delemar</name>
    <dbReference type="NCBI Taxonomy" id="936053"/>
    <lineage>
        <taxon>Eukaryota</taxon>
        <taxon>Fungi</taxon>
        <taxon>Fungi incertae sedis</taxon>
        <taxon>Mucoromycota</taxon>
        <taxon>Mucoromycotina</taxon>
        <taxon>Mucoromycetes</taxon>
        <taxon>Mucorales</taxon>
        <taxon>Mucorineae</taxon>
        <taxon>Rhizopodaceae</taxon>
        <taxon>Rhizopus</taxon>
    </lineage>
</organism>
<dbReference type="EMBL" id="JAANIU010018549">
    <property type="protein sequence ID" value="KAG1525264.1"/>
    <property type="molecule type" value="Genomic_DNA"/>
</dbReference>
<name>A0A9P6XMC8_9FUNG</name>
<feature type="compositionally biased region" description="Low complexity" evidence="1">
    <location>
        <begin position="1"/>
        <end position="17"/>
    </location>
</feature>
<protein>
    <submittedName>
        <fullName evidence="2">Uncharacterized protein</fullName>
    </submittedName>
</protein>
<dbReference type="AlphaFoldDB" id="A0A9P6XMC8"/>